<protein>
    <submittedName>
        <fullName evidence="2">Asparagine synthetase domain-containing protein</fullName>
    </submittedName>
</protein>
<sequence>MSYANSQELGSVAINDPILLEEIMLQQMPKRGPMKKADVRDFIGSLNGASRLRYGKRAVLEPMLIASPYKLEMLAKRASNNYAQALPAGLLDQLNGAERLRFGRK</sequence>
<keyword evidence="1" id="KW-1185">Reference proteome</keyword>
<name>A0A1I8BCL0_MELHA</name>
<dbReference type="Proteomes" id="UP000095281">
    <property type="component" value="Unplaced"/>
</dbReference>
<dbReference type="AlphaFoldDB" id="A0A1I8BCL0"/>
<reference evidence="2" key="1">
    <citation type="submission" date="2016-11" db="UniProtKB">
        <authorList>
            <consortium name="WormBaseParasite"/>
        </authorList>
    </citation>
    <scope>IDENTIFICATION</scope>
</reference>
<proteinExistence type="predicted"/>
<evidence type="ECO:0000313" key="1">
    <source>
        <dbReference type="Proteomes" id="UP000095281"/>
    </source>
</evidence>
<organism evidence="1 2">
    <name type="scientific">Meloidogyne hapla</name>
    <name type="common">Root-knot nematode worm</name>
    <dbReference type="NCBI Taxonomy" id="6305"/>
    <lineage>
        <taxon>Eukaryota</taxon>
        <taxon>Metazoa</taxon>
        <taxon>Ecdysozoa</taxon>
        <taxon>Nematoda</taxon>
        <taxon>Chromadorea</taxon>
        <taxon>Rhabditida</taxon>
        <taxon>Tylenchina</taxon>
        <taxon>Tylenchomorpha</taxon>
        <taxon>Tylenchoidea</taxon>
        <taxon>Meloidogynidae</taxon>
        <taxon>Meloidogyninae</taxon>
        <taxon>Meloidogyne</taxon>
    </lineage>
</organism>
<evidence type="ECO:0000313" key="2">
    <source>
        <dbReference type="WBParaSite" id="MhA1_Contig1860.frz3.gene11"/>
    </source>
</evidence>
<dbReference type="WBParaSite" id="MhA1_Contig1860.frz3.gene11">
    <property type="protein sequence ID" value="MhA1_Contig1860.frz3.gene11"/>
    <property type="gene ID" value="MhA1_Contig1860.frz3.gene11"/>
</dbReference>
<accession>A0A1I8BCL0</accession>